<proteinExistence type="predicted"/>
<organism evidence="2 3">
    <name type="scientific">Suillus luteus UH-Slu-Lm8-n1</name>
    <dbReference type="NCBI Taxonomy" id="930992"/>
    <lineage>
        <taxon>Eukaryota</taxon>
        <taxon>Fungi</taxon>
        <taxon>Dikarya</taxon>
        <taxon>Basidiomycota</taxon>
        <taxon>Agaricomycotina</taxon>
        <taxon>Agaricomycetes</taxon>
        <taxon>Agaricomycetidae</taxon>
        <taxon>Boletales</taxon>
        <taxon>Suillineae</taxon>
        <taxon>Suillaceae</taxon>
        <taxon>Suillus</taxon>
    </lineage>
</organism>
<dbReference type="STRING" id="930992.A0A0D0AU32"/>
<dbReference type="OrthoDB" id="2669961at2759"/>
<accession>A0A0D0AU32</accession>
<reference evidence="3" key="2">
    <citation type="submission" date="2015-01" db="EMBL/GenBank/DDBJ databases">
        <title>Evolutionary Origins and Diversification of the Mycorrhizal Mutualists.</title>
        <authorList>
            <consortium name="DOE Joint Genome Institute"/>
            <consortium name="Mycorrhizal Genomics Consortium"/>
            <person name="Kohler A."/>
            <person name="Kuo A."/>
            <person name="Nagy L.G."/>
            <person name="Floudas D."/>
            <person name="Copeland A."/>
            <person name="Barry K.W."/>
            <person name="Cichocki N."/>
            <person name="Veneault-Fourrey C."/>
            <person name="LaButti K."/>
            <person name="Lindquist E.A."/>
            <person name="Lipzen A."/>
            <person name="Lundell T."/>
            <person name="Morin E."/>
            <person name="Murat C."/>
            <person name="Riley R."/>
            <person name="Ohm R."/>
            <person name="Sun H."/>
            <person name="Tunlid A."/>
            <person name="Henrissat B."/>
            <person name="Grigoriev I.V."/>
            <person name="Hibbett D.S."/>
            <person name="Martin F."/>
        </authorList>
    </citation>
    <scope>NUCLEOTIDE SEQUENCE [LARGE SCALE GENOMIC DNA]</scope>
    <source>
        <strain evidence="3">UH-Slu-Lm8-n1</strain>
    </source>
</reference>
<dbReference type="Proteomes" id="UP000054485">
    <property type="component" value="Unassembled WGS sequence"/>
</dbReference>
<feature type="compositionally biased region" description="Basic and acidic residues" evidence="1">
    <location>
        <begin position="54"/>
        <end position="71"/>
    </location>
</feature>
<protein>
    <submittedName>
        <fullName evidence="2">Unplaced genomic scaffold CY34scaffold_494, whole genome shotgun sequence</fullName>
    </submittedName>
</protein>
<feature type="non-terminal residue" evidence="2">
    <location>
        <position position="1"/>
    </location>
</feature>
<dbReference type="HOGENOM" id="CLU_102301_2_1_1"/>
<name>A0A0D0AU32_9AGAM</name>
<evidence type="ECO:0000256" key="1">
    <source>
        <dbReference type="SAM" id="MobiDB-lite"/>
    </source>
</evidence>
<reference evidence="2 3" key="1">
    <citation type="submission" date="2014-04" db="EMBL/GenBank/DDBJ databases">
        <authorList>
            <consortium name="DOE Joint Genome Institute"/>
            <person name="Kuo A."/>
            <person name="Ruytinx J."/>
            <person name="Rineau F."/>
            <person name="Colpaert J."/>
            <person name="Kohler A."/>
            <person name="Nagy L.G."/>
            <person name="Floudas D."/>
            <person name="Copeland A."/>
            <person name="Barry K.W."/>
            <person name="Cichocki N."/>
            <person name="Veneault-Fourrey C."/>
            <person name="LaButti K."/>
            <person name="Lindquist E.A."/>
            <person name="Lipzen A."/>
            <person name="Lundell T."/>
            <person name="Morin E."/>
            <person name="Murat C."/>
            <person name="Sun H."/>
            <person name="Tunlid A."/>
            <person name="Henrissat B."/>
            <person name="Grigoriev I.V."/>
            <person name="Hibbett D.S."/>
            <person name="Martin F."/>
            <person name="Nordberg H.P."/>
            <person name="Cantor M.N."/>
            <person name="Hua S.X."/>
        </authorList>
    </citation>
    <scope>NUCLEOTIDE SEQUENCE [LARGE SCALE GENOMIC DNA]</scope>
    <source>
        <strain evidence="2 3">UH-Slu-Lm8-n1</strain>
    </source>
</reference>
<feature type="region of interest" description="Disordered" evidence="1">
    <location>
        <begin position="52"/>
        <end position="77"/>
    </location>
</feature>
<evidence type="ECO:0000313" key="2">
    <source>
        <dbReference type="EMBL" id="KIK35428.1"/>
    </source>
</evidence>
<dbReference type="EMBL" id="KN835625">
    <property type="protein sequence ID" value="KIK35428.1"/>
    <property type="molecule type" value="Genomic_DNA"/>
</dbReference>
<dbReference type="AlphaFoldDB" id="A0A0D0AU32"/>
<keyword evidence="3" id="KW-1185">Reference proteome</keyword>
<feature type="non-terminal residue" evidence="2">
    <location>
        <position position="77"/>
    </location>
</feature>
<dbReference type="InParanoid" id="A0A0D0AU32"/>
<gene>
    <name evidence="2" type="ORF">CY34DRAFT_39058</name>
</gene>
<evidence type="ECO:0000313" key="3">
    <source>
        <dbReference type="Proteomes" id="UP000054485"/>
    </source>
</evidence>
<sequence length="77" mass="8693">LTIFKLHKVLGHVSQTAVLNAMKKGLIEGVKLNSTSQPEFCDICMKAKSKHKPFPKETESRAERYGERIHTDLWGPS</sequence>